<evidence type="ECO:0000256" key="1">
    <source>
        <dbReference type="ARBA" id="ARBA00023015"/>
    </source>
</evidence>
<keyword evidence="6" id="KW-1185">Reference proteome</keyword>
<organism evidence="5 6">
    <name type="scientific">Nocardia terrae</name>
    <dbReference type="NCBI Taxonomy" id="2675851"/>
    <lineage>
        <taxon>Bacteria</taxon>
        <taxon>Bacillati</taxon>
        <taxon>Actinomycetota</taxon>
        <taxon>Actinomycetes</taxon>
        <taxon>Mycobacteriales</taxon>
        <taxon>Nocardiaceae</taxon>
        <taxon>Nocardia</taxon>
    </lineage>
</organism>
<comment type="caution">
    <text evidence="5">The sequence shown here is derived from an EMBL/GenBank/DDBJ whole genome shotgun (WGS) entry which is preliminary data.</text>
</comment>
<feature type="domain" description="ANTAR" evidence="4">
    <location>
        <begin position="248"/>
        <end position="290"/>
    </location>
</feature>
<evidence type="ECO:0000256" key="2">
    <source>
        <dbReference type="ARBA" id="ARBA00023163"/>
    </source>
</evidence>
<evidence type="ECO:0000313" key="6">
    <source>
        <dbReference type="Proteomes" id="UP000466794"/>
    </source>
</evidence>
<sequence length="295" mass="32011">MSPLSDAFEAIANALKQYDLELERAAASASVARRYELQLDRPPESMHDFRVRMVTLHRDQEERHRSCARLYRLHLERLLRWRDVDATGRRPVFMNAVADQLGMDSAAVVLFDDARHELLSAVSDDIARAVREAETVIGDGPALDIASGAEEVVATGPEVLGRWPVFASAIGNLGIRTVLAVPLRAQSRRLGALCAYSHRADAKPGALVGAGRVADALTSTVLLAEQDGQGDGFTLRGTLFDDADYPSAVNQAIGVIAARRGCDLDEARALLRARAFAEGTSLAWIADRLLEGDDL</sequence>
<dbReference type="InterPro" id="IPR036388">
    <property type="entry name" value="WH-like_DNA-bd_sf"/>
</dbReference>
<dbReference type="EMBL" id="WRPP01000003">
    <property type="protein sequence ID" value="MVU78779.1"/>
    <property type="molecule type" value="Genomic_DNA"/>
</dbReference>
<protein>
    <submittedName>
        <fullName evidence="5">ANTAR domain-containing protein</fullName>
    </submittedName>
</protein>
<dbReference type="GO" id="GO:0003723">
    <property type="term" value="F:RNA binding"/>
    <property type="evidence" value="ECO:0007669"/>
    <property type="project" value="InterPro"/>
</dbReference>
<dbReference type="Gene3D" id="1.10.10.10">
    <property type="entry name" value="Winged helix-like DNA-binding domain superfamily/Winged helix DNA-binding domain"/>
    <property type="match status" value="1"/>
</dbReference>
<accession>A0A7K1UX64</accession>
<feature type="domain" description="GAF" evidence="3">
    <location>
        <begin position="94"/>
        <end position="200"/>
    </location>
</feature>
<keyword evidence="2" id="KW-0804">Transcription</keyword>
<reference evidence="5 6" key="1">
    <citation type="submission" date="2019-12" db="EMBL/GenBank/DDBJ databases">
        <title>Nocardia sp. nov. ET3-3 isolated from soil.</title>
        <authorList>
            <person name="Kanchanasin P."/>
            <person name="Tanasupawat S."/>
            <person name="Yuki M."/>
            <person name="Kudo T."/>
        </authorList>
    </citation>
    <scope>NUCLEOTIDE SEQUENCE [LARGE SCALE GENOMIC DNA]</scope>
    <source>
        <strain evidence="5 6">ET3-3</strain>
    </source>
</reference>
<proteinExistence type="predicted"/>
<dbReference type="SUPFAM" id="SSF55781">
    <property type="entry name" value="GAF domain-like"/>
    <property type="match status" value="1"/>
</dbReference>
<dbReference type="Pfam" id="PF03861">
    <property type="entry name" value="ANTAR"/>
    <property type="match status" value="1"/>
</dbReference>
<dbReference type="InterPro" id="IPR029016">
    <property type="entry name" value="GAF-like_dom_sf"/>
</dbReference>
<evidence type="ECO:0000259" key="4">
    <source>
        <dbReference type="Pfam" id="PF03861"/>
    </source>
</evidence>
<dbReference type="Proteomes" id="UP000466794">
    <property type="component" value="Unassembled WGS sequence"/>
</dbReference>
<dbReference type="AlphaFoldDB" id="A0A7K1UX64"/>
<evidence type="ECO:0000313" key="5">
    <source>
        <dbReference type="EMBL" id="MVU78779.1"/>
    </source>
</evidence>
<dbReference type="Gene3D" id="3.30.450.40">
    <property type="match status" value="1"/>
</dbReference>
<evidence type="ECO:0000259" key="3">
    <source>
        <dbReference type="Pfam" id="PF01590"/>
    </source>
</evidence>
<keyword evidence="1" id="KW-0805">Transcription regulation</keyword>
<dbReference type="Pfam" id="PF01590">
    <property type="entry name" value="GAF"/>
    <property type="match status" value="1"/>
</dbReference>
<dbReference type="InterPro" id="IPR005561">
    <property type="entry name" value="ANTAR"/>
</dbReference>
<dbReference type="RefSeq" id="WP_157388413.1">
    <property type="nucleotide sequence ID" value="NZ_WRPP01000003.1"/>
</dbReference>
<gene>
    <name evidence="5" type="ORF">GPX89_16195</name>
</gene>
<dbReference type="InterPro" id="IPR003018">
    <property type="entry name" value="GAF"/>
</dbReference>
<name>A0A7K1UX64_9NOCA</name>